<dbReference type="SUPFAM" id="SSF56954">
    <property type="entry name" value="Outer membrane efflux proteins (OEP)"/>
    <property type="match status" value="1"/>
</dbReference>
<keyword evidence="10" id="KW-0175">Coiled coil</keyword>
<dbReference type="GO" id="GO:0005886">
    <property type="term" value="C:plasma membrane"/>
    <property type="evidence" value="ECO:0007669"/>
    <property type="project" value="UniProtKB-SubCell"/>
</dbReference>
<comment type="similarity">
    <text evidence="2 9">Belongs to the membrane fusion protein (MFP) (TC 8.A.1) family.</text>
</comment>
<evidence type="ECO:0000256" key="1">
    <source>
        <dbReference type="ARBA" id="ARBA00004377"/>
    </source>
</evidence>
<evidence type="ECO:0000259" key="11">
    <source>
        <dbReference type="Pfam" id="PF26002"/>
    </source>
</evidence>
<gene>
    <name evidence="12" type="ORF">HZU75_14730</name>
</gene>
<evidence type="ECO:0000256" key="7">
    <source>
        <dbReference type="ARBA" id="ARBA00022989"/>
    </source>
</evidence>
<dbReference type="GO" id="GO:0009306">
    <property type="term" value="P:protein secretion"/>
    <property type="evidence" value="ECO:0007669"/>
    <property type="project" value="InterPro"/>
</dbReference>
<dbReference type="AlphaFoldDB" id="A0A7D5VC21"/>
<evidence type="ECO:0000256" key="5">
    <source>
        <dbReference type="ARBA" id="ARBA00022519"/>
    </source>
</evidence>
<feature type="coiled-coil region" evidence="10">
    <location>
        <begin position="182"/>
        <end position="297"/>
    </location>
</feature>
<dbReference type="Gene3D" id="2.40.50.100">
    <property type="match status" value="1"/>
</dbReference>
<accession>A0A7D5VC21</accession>
<feature type="domain" description="AprE-like beta-barrel" evidence="11">
    <location>
        <begin position="334"/>
        <end position="420"/>
    </location>
</feature>
<evidence type="ECO:0000256" key="9">
    <source>
        <dbReference type="RuleBase" id="RU365093"/>
    </source>
</evidence>
<protein>
    <recommendedName>
        <fullName evidence="9">Membrane fusion protein (MFP) family protein</fullName>
    </recommendedName>
</protein>
<dbReference type="Pfam" id="PF26002">
    <property type="entry name" value="Beta-barrel_AprE"/>
    <property type="match status" value="1"/>
</dbReference>
<keyword evidence="7 9" id="KW-1133">Transmembrane helix</keyword>
<evidence type="ECO:0000256" key="6">
    <source>
        <dbReference type="ARBA" id="ARBA00022692"/>
    </source>
</evidence>
<dbReference type="InterPro" id="IPR050739">
    <property type="entry name" value="MFP"/>
</dbReference>
<keyword evidence="13" id="KW-1185">Reference proteome</keyword>
<keyword evidence="6 9" id="KW-0812">Transmembrane</keyword>
<comment type="subcellular location">
    <subcellularLocation>
        <location evidence="1 9">Cell inner membrane</location>
        <topology evidence="1 9">Single-pass membrane protein</topology>
    </subcellularLocation>
</comment>
<dbReference type="KEGG" id="cfon:HZU75_14730"/>
<dbReference type="RefSeq" id="WP_180306756.1">
    <property type="nucleotide sequence ID" value="NZ_CP058952.1"/>
</dbReference>
<dbReference type="InterPro" id="IPR058982">
    <property type="entry name" value="Beta-barrel_AprE"/>
</dbReference>
<dbReference type="Gene3D" id="2.40.30.170">
    <property type="match status" value="1"/>
</dbReference>
<dbReference type="NCBIfam" id="TIGR01843">
    <property type="entry name" value="type_I_hlyD"/>
    <property type="match status" value="1"/>
</dbReference>
<organism evidence="12 13">
    <name type="scientific">Chitinibacter fontanus</name>
    <dbReference type="NCBI Taxonomy" id="1737446"/>
    <lineage>
        <taxon>Bacteria</taxon>
        <taxon>Pseudomonadati</taxon>
        <taxon>Pseudomonadota</taxon>
        <taxon>Betaproteobacteria</taxon>
        <taxon>Neisseriales</taxon>
        <taxon>Chitinibacteraceae</taxon>
        <taxon>Chitinibacter</taxon>
    </lineage>
</organism>
<proteinExistence type="inferred from homology"/>
<dbReference type="Proteomes" id="UP000510822">
    <property type="component" value="Chromosome"/>
</dbReference>
<name>A0A7D5VC21_9NEIS</name>
<dbReference type="PANTHER" id="PTHR30386">
    <property type="entry name" value="MEMBRANE FUSION SUBUNIT OF EMRAB-TOLC MULTIDRUG EFFLUX PUMP"/>
    <property type="match status" value="1"/>
</dbReference>
<evidence type="ECO:0000313" key="13">
    <source>
        <dbReference type="Proteomes" id="UP000510822"/>
    </source>
</evidence>
<sequence length="443" mass="48119">MTSANHPFADLSKASVAQLDLLLNQHGRSQLLRRTLWLIVLLVLIFIVWAVTAQINELARARGEIQPSGYVQLLQSQTGGAIDKLLVKEGDSVKAGQIVAQFQASDLLKRKTQNTIKLNALAIDRERMLAILENRQPDFSAYLTQYPRLVAQAQSSYREQIATRDAAMNSKRSEGGQQALLLEGAVRDRKLIESQIAEAKERVRRLEEGVQKGVVTQLTLSEARQQVTSLQERLSDVSARAGGLNSTMGGVGADVLRLKSDFNQQLSLELSKVTEQYREIEAEIKALEENQNSVVIRSPVDGIVTNLPQTQLGSVLQPGGVVAEVVPTGQGVFMEAAVAPKDIGFVKVGQAVTVKVDSFDSARFGAIKGTVKRVSPTSTKAPQNGAPFYKVEIALATPYVGSPAHQLVPGMTAEADIATGRKSVMQFLLKPVFTAADTAFHER</sequence>
<keyword evidence="8 9" id="KW-0472">Membrane</keyword>
<evidence type="ECO:0000256" key="8">
    <source>
        <dbReference type="ARBA" id="ARBA00023136"/>
    </source>
</evidence>
<evidence type="ECO:0000256" key="4">
    <source>
        <dbReference type="ARBA" id="ARBA00022475"/>
    </source>
</evidence>
<dbReference type="InterPro" id="IPR010129">
    <property type="entry name" value="T1SS_HlyD"/>
</dbReference>
<dbReference type="PRINTS" id="PR01490">
    <property type="entry name" value="RTXTOXIND"/>
</dbReference>
<evidence type="ECO:0000256" key="10">
    <source>
        <dbReference type="SAM" id="Coils"/>
    </source>
</evidence>
<evidence type="ECO:0000256" key="2">
    <source>
        <dbReference type="ARBA" id="ARBA00009477"/>
    </source>
</evidence>
<feature type="transmembrane region" description="Helical" evidence="9">
    <location>
        <begin position="35"/>
        <end position="52"/>
    </location>
</feature>
<dbReference type="PANTHER" id="PTHR30386:SF26">
    <property type="entry name" value="TRANSPORT PROTEIN COMB"/>
    <property type="match status" value="1"/>
</dbReference>
<keyword evidence="5 9" id="KW-0997">Cell inner membrane</keyword>
<keyword evidence="3 9" id="KW-0813">Transport</keyword>
<reference evidence="12 13" key="1">
    <citation type="journal article" date="2016" name="Int. J. Syst. Evol. Microbiol.">
        <title>Chitinibacter fontanus sp. nov., isolated from a spring.</title>
        <authorList>
            <person name="Sheu S.Y."/>
            <person name="Li Y.S."/>
            <person name="Young C.C."/>
            <person name="Chen W.M."/>
        </authorList>
    </citation>
    <scope>NUCLEOTIDE SEQUENCE [LARGE SCALE GENOMIC DNA]</scope>
    <source>
        <strain evidence="12 13">STM-7</strain>
    </source>
</reference>
<keyword evidence="4 9" id="KW-1003">Cell membrane</keyword>
<dbReference type="EMBL" id="CP058952">
    <property type="protein sequence ID" value="QLI82680.1"/>
    <property type="molecule type" value="Genomic_DNA"/>
</dbReference>
<evidence type="ECO:0000313" key="12">
    <source>
        <dbReference type="EMBL" id="QLI82680.1"/>
    </source>
</evidence>
<dbReference type="PROSITE" id="PS00543">
    <property type="entry name" value="HLYD_FAMILY"/>
    <property type="match status" value="1"/>
</dbReference>
<dbReference type="InterPro" id="IPR006144">
    <property type="entry name" value="Secretion_HlyD_CS"/>
</dbReference>
<evidence type="ECO:0000256" key="3">
    <source>
        <dbReference type="ARBA" id="ARBA00022448"/>
    </source>
</evidence>